<name>A0A231VGH8_THETR</name>
<dbReference type="InterPro" id="IPR046698">
    <property type="entry name" value="PedC-like"/>
</dbReference>
<dbReference type="InterPro" id="IPR036249">
    <property type="entry name" value="Thioredoxin-like_sf"/>
</dbReference>
<proteinExistence type="predicted"/>
<dbReference type="Proteomes" id="UP000215301">
    <property type="component" value="Unassembled WGS sequence"/>
</dbReference>
<sequence length="129" mass="15410">MKKNISNTYEYLDSITVSNFERKVISGDDFYVYIGRPDCGDCLLFEPMFRNVVDNYKLNDKILYMNVKHFRENNKDKWELFKNKYGFTQTPALIHFNHGENISMIEWDSEKGLSHNRLVDWLQSNDLIK</sequence>
<evidence type="ECO:0000313" key="2">
    <source>
        <dbReference type="Proteomes" id="UP000215301"/>
    </source>
</evidence>
<comment type="caution">
    <text evidence="1">The sequence shown here is derived from an EMBL/GenBank/DDBJ whole genome shotgun (WGS) entry which is preliminary data.</text>
</comment>
<gene>
    <name evidence="1" type="ORF">CE561_08500</name>
</gene>
<dbReference type="Gene3D" id="3.40.30.10">
    <property type="entry name" value="Glutaredoxin"/>
    <property type="match status" value="1"/>
</dbReference>
<protein>
    <submittedName>
        <fullName evidence="1">Thiol reductase thioredoxin</fullName>
    </submittedName>
</protein>
<dbReference type="CDD" id="cd02947">
    <property type="entry name" value="TRX_family"/>
    <property type="match status" value="1"/>
</dbReference>
<evidence type="ECO:0000313" key="1">
    <source>
        <dbReference type="EMBL" id="OXT07229.1"/>
    </source>
</evidence>
<dbReference type="EMBL" id="NKHD01000023">
    <property type="protein sequence ID" value="OXT07229.1"/>
    <property type="molecule type" value="Genomic_DNA"/>
</dbReference>
<reference evidence="1 2" key="1">
    <citation type="submission" date="2017-06" db="EMBL/GenBank/DDBJ databases">
        <title>Isolation and characterization of a thermophilic and butanogenic Thermoanaerobacterium thermosaccharolyticum M5 capable of efficient degradation of hemicellulose.</title>
        <authorList>
            <person name="Xin F."/>
            <person name="Jiang Y."/>
        </authorList>
    </citation>
    <scope>NUCLEOTIDE SEQUENCE [LARGE SCALE GENOMIC DNA]</scope>
    <source>
        <strain evidence="1 2">M5</strain>
    </source>
</reference>
<organism evidence="1 2">
    <name type="scientific">Thermoanaerobacterium thermosaccharolyticum</name>
    <name type="common">Clostridium thermosaccharolyticum</name>
    <dbReference type="NCBI Taxonomy" id="1517"/>
    <lineage>
        <taxon>Bacteria</taxon>
        <taxon>Bacillati</taxon>
        <taxon>Bacillota</taxon>
        <taxon>Clostridia</taxon>
        <taxon>Thermoanaerobacterales</taxon>
        <taxon>Thermoanaerobacteraceae</taxon>
        <taxon>Thermoanaerobacterium</taxon>
    </lineage>
</organism>
<dbReference type="SUPFAM" id="SSF52833">
    <property type="entry name" value="Thioredoxin-like"/>
    <property type="match status" value="1"/>
</dbReference>
<dbReference type="AlphaFoldDB" id="A0A231VGH8"/>
<accession>A0A231VGH8</accession>
<dbReference type="Pfam" id="PF20207">
    <property type="entry name" value="DUF6568"/>
    <property type="match status" value="1"/>
</dbReference>